<keyword evidence="2" id="KW-1133">Transmembrane helix</keyword>
<gene>
    <name evidence="4" type="ORF">UFOPK3770_01091</name>
</gene>
<dbReference type="SMART" id="SM01208">
    <property type="entry name" value="G5"/>
    <property type="match status" value="1"/>
</dbReference>
<organism evidence="4">
    <name type="scientific">freshwater metagenome</name>
    <dbReference type="NCBI Taxonomy" id="449393"/>
    <lineage>
        <taxon>unclassified sequences</taxon>
        <taxon>metagenomes</taxon>
        <taxon>ecological metagenomes</taxon>
    </lineage>
</organism>
<proteinExistence type="predicted"/>
<dbReference type="InterPro" id="IPR023346">
    <property type="entry name" value="Lysozyme-like_dom_sf"/>
</dbReference>
<evidence type="ECO:0000259" key="3">
    <source>
        <dbReference type="PROSITE" id="PS51109"/>
    </source>
</evidence>
<dbReference type="InterPro" id="IPR011098">
    <property type="entry name" value="G5_dom"/>
</dbReference>
<dbReference type="Gene3D" id="2.20.230.10">
    <property type="entry name" value="Resuscitation-promoting factor rpfb"/>
    <property type="match status" value="1"/>
</dbReference>
<dbReference type="EMBL" id="CAESAJ010000140">
    <property type="protein sequence ID" value="CAB4342541.1"/>
    <property type="molecule type" value="Genomic_DNA"/>
</dbReference>
<evidence type="ECO:0000256" key="1">
    <source>
        <dbReference type="ARBA" id="ARBA00022729"/>
    </source>
</evidence>
<dbReference type="AlphaFoldDB" id="A0A6J5ZIV2"/>
<protein>
    <submittedName>
        <fullName evidence="4">Unannotated protein</fullName>
    </submittedName>
</protein>
<feature type="transmembrane region" description="Helical" evidence="2">
    <location>
        <begin position="21"/>
        <end position="40"/>
    </location>
</feature>
<keyword evidence="2" id="KW-0472">Membrane</keyword>
<keyword evidence="2" id="KW-0812">Transmembrane</keyword>
<keyword evidence="1" id="KW-0732">Signal</keyword>
<evidence type="ECO:0000256" key="2">
    <source>
        <dbReference type="SAM" id="Phobius"/>
    </source>
</evidence>
<sequence>MSKHGRHRALPRHKKKRAYQLPVIAVSATGLVAAGMFVVVRPTQAEVIKPFIDSTAMATISDSSSEVKAVDRNARLIVEEIDIEPSENVTEDPNVAAGTDFVTKEGVNGRARVTYSVVSVDGKEVSRTEVSRTVLEEPVSADVTKGTGKPEVISSELSAVAKGVGDPEGNRAYAKVFIAQEYGWGETQYTCLEKLWKRESNWRTLAKNRSSGAYGIPQALPGRKMGKTGSDWKTNPITQIKWGAGYIKGRYGTPCKAWDHSERKNWY</sequence>
<dbReference type="Pfam" id="PF07501">
    <property type="entry name" value="G5"/>
    <property type="match status" value="1"/>
</dbReference>
<evidence type="ECO:0000313" key="4">
    <source>
        <dbReference type="EMBL" id="CAB4342541.1"/>
    </source>
</evidence>
<dbReference type="SUPFAM" id="SSF53955">
    <property type="entry name" value="Lysozyme-like"/>
    <property type="match status" value="1"/>
</dbReference>
<dbReference type="PROSITE" id="PS51109">
    <property type="entry name" value="G5"/>
    <property type="match status" value="1"/>
</dbReference>
<name>A0A6J5ZIV2_9ZZZZ</name>
<reference evidence="4" key="1">
    <citation type="submission" date="2020-05" db="EMBL/GenBank/DDBJ databases">
        <authorList>
            <person name="Chiriac C."/>
            <person name="Salcher M."/>
            <person name="Ghai R."/>
            <person name="Kavagutti S V."/>
        </authorList>
    </citation>
    <scope>NUCLEOTIDE SEQUENCE</scope>
</reference>
<accession>A0A6J5ZIV2</accession>
<feature type="domain" description="G5" evidence="3">
    <location>
        <begin position="69"/>
        <end position="149"/>
    </location>
</feature>